<proteinExistence type="predicted"/>
<feature type="region of interest" description="Disordered" evidence="1">
    <location>
        <begin position="344"/>
        <end position="430"/>
    </location>
</feature>
<accession>A0A8H3I2M9</accession>
<keyword evidence="2" id="KW-0472">Membrane</keyword>
<keyword evidence="2" id="KW-1133">Transmembrane helix</keyword>
<dbReference type="AlphaFoldDB" id="A0A8H3I2M9"/>
<feature type="region of interest" description="Disordered" evidence="1">
    <location>
        <begin position="260"/>
        <end position="297"/>
    </location>
</feature>
<feature type="compositionally biased region" description="Basic and acidic residues" evidence="1">
    <location>
        <begin position="604"/>
        <end position="617"/>
    </location>
</feature>
<dbReference type="OrthoDB" id="4153178at2759"/>
<feature type="region of interest" description="Disordered" evidence="1">
    <location>
        <begin position="474"/>
        <end position="512"/>
    </location>
</feature>
<feature type="region of interest" description="Disordered" evidence="1">
    <location>
        <begin position="131"/>
        <end position="171"/>
    </location>
</feature>
<feature type="compositionally biased region" description="Polar residues" evidence="1">
    <location>
        <begin position="574"/>
        <end position="601"/>
    </location>
</feature>
<evidence type="ECO:0000256" key="2">
    <source>
        <dbReference type="SAM" id="Phobius"/>
    </source>
</evidence>
<organism evidence="3 4">
    <name type="scientific">Gomphillus americanus</name>
    <dbReference type="NCBI Taxonomy" id="1940652"/>
    <lineage>
        <taxon>Eukaryota</taxon>
        <taxon>Fungi</taxon>
        <taxon>Dikarya</taxon>
        <taxon>Ascomycota</taxon>
        <taxon>Pezizomycotina</taxon>
        <taxon>Lecanoromycetes</taxon>
        <taxon>OSLEUM clade</taxon>
        <taxon>Ostropomycetidae</taxon>
        <taxon>Ostropales</taxon>
        <taxon>Graphidaceae</taxon>
        <taxon>Gomphilloideae</taxon>
        <taxon>Gomphillus</taxon>
    </lineage>
</organism>
<feature type="transmembrane region" description="Helical" evidence="2">
    <location>
        <begin position="885"/>
        <end position="908"/>
    </location>
</feature>
<reference evidence="3" key="1">
    <citation type="submission" date="2021-03" db="EMBL/GenBank/DDBJ databases">
        <authorList>
            <person name="Tagirdzhanova G."/>
        </authorList>
    </citation>
    <scope>NUCLEOTIDE SEQUENCE</scope>
</reference>
<protein>
    <recommendedName>
        <fullName evidence="5">Serine-rich protein</fullName>
    </recommendedName>
</protein>
<sequence>MDSDEEDEYALPPSPSPAPRTRPRGPRGIRPVAPPTTTATNPAGPNAYAHQRQESSSSFSSYKGVATTAQAALTIKPSIRPVTDESLMVFNAAKSPYPTRPSQILYPPGAQNFFVAAEEGFKIVDVARNSGSGKSNSFQQQTQEFQSSSNNSHNDWPTTNTTNKLTTSDTPKVRNEHTLLNASLAPVFESPSLPILHNEPRLVPLSAQASRSFPYKTSPGEFVDIDDYTFTSSPYYHSSTGIDVDRLAMVEGSYNANNDHLGVPPFLTPREQQHQHGSSSSPLEPGTVSTSQRSSGGLGAIASAASDLTFNSTPSSTGESVDSSGTVVRKKGYTGPLPAGYYSLFPPVATPPPETPRQATIPTNQSRSRRSSSAPPRPVSEGPLSPISGGTNSPVSPISPEDNDSLYTSSRPQSRSRSESLFNIGQPPSLPSVLVAGYDSTISSQPTIGNQIPRKPVSRSNAVRWNSFMSTIHSESEADARSSVQKSLNDNSSDSNNTQAPKSATSSTFKLREEFRRSSSALPLPLDANEVALPNTSATLDFSQIDTAFPLAEPQQEESIQQPRRRVSKGRMDSTATYASLPSQPNRKQSNAVTSPTSLYSTRLEYRDSHSQTDSKFRGGRTGSLLRDSLPIWARYTHNSLHGQNIREPAPGPLSPNYGSITCPNCSERWSPAMFSNFSYLSSHSVQPSKAVKFNATENRNTDESQRLYYSNEARHRETLGHVPVRRISNRRHTVGSVHNHTDSLRNARDREANSARMRSPHSRHMSLPVDRSVFRGEDVQIDKIPRLSHNRAAAIRRRTLFLAPSIDEVVEGKGLTRRNIQVWSFAIGFIFPFAWWVAALLPLPPCPRTPPASPGFEHDLEKTLGPIDLARYENARWWRNINRIMSVVGVGVIVAIIVLAVTAGRMANGQYV</sequence>
<evidence type="ECO:0000313" key="4">
    <source>
        <dbReference type="Proteomes" id="UP000664169"/>
    </source>
</evidence>
<feature type="compositionally biased region" description="Low complexity" evidence="1">
    <location>
        <begin position="487"/>
        <end position="497"/>
    </location>
</feature>
<feature type="compositionally biased region" description="Low complexity" evidence="1">
    <location>
        <begin position="135"/>
        <end position="170"/>
    </location>
</feature>
<feature type="transmembrane region" description="Helical" evidence="2">
    <location>
        <begin position="823"/>
        <end position="844"/>
    </location>
</feature>
<dbReference type="EMBL" id="CAJPDQ010000007">
    <property type="protein sequence ID" value="CAF9912712.1"/>
    <property type="molecule type" value="Genomic_DNA"/>
</dbReference>
<keyword evidence="2" id="KW-0812">Transmembrane</keyword>
<dbReference type="Proteomes" id="UP000664169">
    <property type="component" value="Unassembled WGS sequence"/>
</dbReference>
<feature type="compositionally biased region" description="Low complexity" evidence="1">
    <location>
        <begin position="28"/>
        <end position="47"/>
    </location>
</feature>
<feature type="region of interest" description="Disordered" evidence="1">
    <location>
        <begin position="735"/>
        <end position="764"/>
    </location>
</feature>
<evidence type="ECO:0000313" key="3">
    <source>
        <dbReference type="EMBL" id="CAF9912712.1"/>
    </source>
</evidence>
<feature type="compositionally biased region" description="Polar residues" evidence="1">
    <location>
        <begin position="275"/>
        <end position="293"/>
    </location>
</feature>
<comment type="caution">
    <text evidence="3">The sequence shown here is derived from an EMBL/GenBank/DDBJ whole genome shotgun (WGS) entry which is preliminary data.</text>
</comment>
<evidence type="ECO:0000256" key="1">
    <source>
        <dbReference type="SAM" id="MobiDB-lite"/>
    </source>
</evidence>
<evidence type="ECO:0008006" key="5">
    <source>
        <dbReference type="Google" id="ProtNLM"/>
    </source>
</evidence>
<feature type="region of interest" description="Disordered" evidence="1">
    <location>
        <begin position="550"/>
        <end position="621"/>
    </location>
</feature>
<name>A0A8H3I2M9_9LECA</name>
<gene>
    <name evidence="3" type="ORF">GOMPHAMPRED_007741</name>
</gene>
<feature type="region of interest" description="Disordered" evidence="1">
    <location>
        <begin position="1"/>
        <end position="64"/>
    </location>
</feature>
<keyword evidence="4" id="KW-1185">Reference proteome</keyword>
<feature type="compositionally biased region" description="Basic and acidic residues" evidence="1">
    <location>
        <begin position="740"/>
        <end position="754"/>
    </location>
</feature>
<feature type="compositionally biased region" description="Polar residues" evidence="1">
    <location>
        <begin position="498"/>
        <end position="509"/>
    </location>
</feature>